<dbReference type="AlphaFoldDB" id="A0A4S3M829"/>
<organism evidence="2 3">
    <name type="scientific">Thalassobius vesicularis</name>
    <dbReference type="NCBI Taxonomy" id="1294297"/>
    <lineage>
        <taxon>Bacteria</taxon>
        <taxon>Pseudomonadati</taxon>
        <taxon>Pseudomonadota</taxon>
        <taxon>Alphaproteobacteria</taxon>
        <taxon>Rhodobacterales</taxon>
        <taxon>Roseobacteraceae</taxon>
        <taxon>Thalassovita</taxon>
    </lineage>
</organism>
<feature type="region of interest" description="Disordered" evidence="1">
    <location>
        <begin position="28"/>
        <end position="74"/>
    </location>
</feature>
<evidence type="ECO:0000313" key="3">
    <source>
        <dbReference type="Proteomes" id="UP000306113"/>
    </source>
</evidence>
<evidence type="ECO:0000313" key="2">
    <source>
        <dbReference type="EMBL" id="THD71823.1"/>
    </source>
</evidence>
<protein>
    <submittedName>
        <fullName evidence="2">Uncharacterized protein</fullName>
    </submittedName>
</protein>
<name>A0A4S3M829_9RHOB</name>
<dbReference type="Proteomes" id="UP000306113">
    <property type="component" value="Unassembled WGS sequence"/>
</dbReference>
<dbReference type="EMBL" id="SSMD01000010">
    <property type="protein sequence ID" value="THD71823.1"/>
    <property type="molecule type" value="Genomic_DNA"/>
</dbReference>
<proteinExistence type="predicted"/>
<keyword evidence="3" id="KW-1185">Reference proteome</keyword>
<feature type="compositionally biased region" description="Basic and acidic residues" evidence="1">
    <location>
        <begin position="50"/>
        <end position="61"/>
    </location>
</feature>
<gene>
    <name evidence="2" type="ORF">E7681_17080</name>
</gene>
<accession>A0A4S3M829</accession>
<comment type="caution">
    <text evidence="2">The sequence shown here is derived from an EMBL/GenBank/DDBJ whole genome shotgun (WGS) entry which is preliminary data.</text>
</comment>
<evidence type="ECO:0000256" key="1">
    <source>
        <dbReference type="SAM" id="MobiDB-lite"/>
    </source>
</evidence>
<sequence length="74" mass="7957">MFEALAPLDLFKIGEQRKYAGIRGKSLAAELADPTPYGGDRASRAGPPAREQEHEPGEKEGSVAQRPPTPTGWP</sequence>
<reference evidence="2 3" key="1">
    <citation type="submission" date="2019-04" db="EMBL/GenBank/DDBJ databases">
        <title>Draft genome sequence of Youngimonas vesicularis.</title>
        <authorList>
            <person name="Hameed A."/>
        </authorList>
    </citation>
    <scope>NUCLEOTIDE SEQUENCE [LARGE SCALE GENOMIC DNA]</scope>
    <source>
        <strain evidence="2 3">CC-AMW-E</strain>
    </source>
</reference>